<dbReference type="KEGG" id="src:M271_38695"/>
<reference evidence="2 3" key="1">
    <citation type="journal article" date="2018" name="J. Biol. Chem.">
        <title>Discovery of the actinoplanic acid pathway in Streptomyces rapamycinicus reveals a genetically conserved synergism with rapamycin.</title>
        <authorList>
            <person name="Mrak P."/>
            <person name="Krastel P."/>
            <person name="Pivk Lukancic P."/>
            <person name="Tao J."/>
            <person name="Pistorius D."/>
            <person name="Moore C.M."/>
        </authorList>
    </citation>
    <scope>NUCLEOTIDE SEQUENCE [LARGE SCALE GENOMIC DNA]</scope>
    <source>
        <strain evidence="2 3">NRRL 5491</strain>
    </source>
</reference>
<feature type="domain" description="Amidohydrolase 3" evidence="1">
    <location>
        <begin position="47"/>
        <end position="511"/>
    </location>
</feature>
<dbReference type="Gene3D" id="3.30.1490.130">
    <property type="entry name" value="D-aminoacylase. Domain 3"/>
    <property type="match status" value="1"/>
</dbReference>
<dbReference type="SUPFAM" id="SSF51338">
    <property type="entry name" value="Composite domain of metallo-dependent hydrolases"/>
    <property type="match status" value="1"/>
</dbReference>
<evidence type="ECO:0000313" key="3">
    <source>
        <dbReference type="Proteomes" id="UP000281594"/>
    </source>
</evidence>
<evidence type="ECO:0000259" key="1">
    <source>
        <dbReference type="Pfam" id="PF07969"/>
    </source>
</evidence>
<dbReference type="Proteomes" id="UP000281594">
    <property type="component" value="Unassembled WGS sequence"/>
</dbReference>
<comment type="caution">
    <text evidence="2">The sequence shown here is derived from an EMBL/GenBank/DDBJ whole genome shotgun (WGS) entry which is preliminary data.</text>
</comment>
<dbReference type="EMBL" id="QYCY01000001">
    <property type="protein sequence ID" value="RLV77687.1"/>
    <property type="molecule type" value="Genomic_DNA"/>
</dbReference>
<protein>
    <submittedName>
        <fullName evidence="2">N-acyl-D-amino-acid deacylase</fullName>
    </submittedName>
</protein>
<dbReference type="PANTHER" id="PTHR11647">
    <property type="entry name" value="HYDRANTOINASE/DIHYDROPYRIMIDINASE FAMILY MEMBER"/>
    <property type="match status" value="1"/>
</dbReference>
<dbReference type="InterPro" id="IPR023100">
    <property type="entry name" value="D-aminoacylase_insert_dom_sf"/>
</dbReference>
<dbReference type="InterPro" id="IPR032466">
    <property type="entry name" value="Metal_Hydrolase"/>
</dbReference>
<dbReference type="InterPro" id="IPR011059">
    <property type="entry name" value="Metal-dep_hydrolase_composite"/>
</dbReference>
<dbReference type="Gene3D" id="3.20.20.140">
    <property type="entry name" value="Metal-dependent hydrolases"/>
    <property type="match status" value="1"/>
</dbReference>
<dbReference type="eggNOG" id="COG3653">
    <property type="taxonomic scope" value="Bacteria"/>
</dbReference>
<proteinExistence type="predicted"/>
<dbReference type="InterPro" id="IPR050378">
    <property type="entry name" value="Metallo-dep_Hydrolases_sf"/>
</dbReference>
<dbReference type="PANTHER" id="PTHR11647:SF1">
    <property type="entry name" value="COLLAPSIN RESPONSE MEDIATOR PROTEIN"/>
    <property type="match status" value="1"/>
</dbReference>
<dbReference type="Pfam" id="PF07969">
    <property type="entry name" value="Amidohydro_3"/>
    <property type="match status" value="1"/>
</dbReference>
<dbReference type="AlphaFoldDB" id="A0A0A0NQ60"/>
<dbReference type="STRING" id="1343740.M271_38695"/>
<name>A0A0A0NQ60_STRRN</name>
<dbReference type="GO" id="GO:0005829">
    <property type="term" value="C:cytosol"/>
    <property type="evidence" value="ECO:0007669"/>
    <property type="project" value="TreeGrafter"/>
</dbReference>
<evidence type="ECO:0000313" key="2">
    <source>
        <dbReference type="EMBL" id="RLV77687.1"/>
    </source>
</evidence>
<dbReference type="GO" id="GO:0016811">
    <property type="term" value="F:hydrolase activity, acting on carbon-nitrogen (but not peptide) bonds, in linear amides"/>
    <property type="evidence" value="ECO:0007669"/>
    <property type="project" value="InterPro"/>
</dbReference>
<gene>
    <name evidence="2" type="ORF">D3C57_104920</name>
</gene>
<dbReference type="HOGENOM" id="CLU_016107_2_1_11"/>
<sequence>MLELDVLAVGGTVVDGTGEPGRRADVGIRGDRIVFVGDAPSGATAREVIDCAGQVVAPGFIDLHSHADFTIRDAPAAESCIRQGVTTIVTGNCGTSPFPINPARRHEHDTTLARGGSSSAEMPWEDFDGFAREVEAAAPRVNLAALVGHATLRIAALGTELRPPTSEETATMHKLLAEAAEQGVFGLSTGLIYAPGSFADTDEIVLLATEARRAGLLYSTHMRDEGDHLIEAVVEALETARRSGVRLQISHLKAMGPANHGKVHEALTLIDSAAAEGLDVACDVYPYAASSTRLTSRLPDWALDGGLEALLARLEDRETREAIAAELRAKIGRTFLPEGTVLAAMVPGRYSEWVGSSIREIATAEGRHPAEVSLDVLRGHGGEVWIVNHAMSEADVETVLRHRNSAVVSDGWELDLTGGGHPHPRHFGAFARALAQYTRDRGVLTLSQAVRKMSALPAARLGLTDRGTLAEGMVADITVFDPATITDTATYEAPLSYARGVRHVLVNGSPVLRDGVFSANRPGKVLRKKPPAAHVP</sequence>
<dbReference type="CDD" id="cd01297">
    <property type="entry name" value="D-aminoacylase"/>
    <property type="match status" value="1"/>
</dbReference>
<dbReference type="RefSeq" id="WP_020872614.1">
    <property type="nucleotide sequence ID" value="NC_022785.1"/>
</dbReference>
<dbReference type="SUPFAM" id="SSF51556">
    <property type="entry name" value="Metallo-dependent hydrolases"/>
    <property type="match status" value="1"/>
</dbReference>
<accession>A0A0A0NQ60</accession>
<organism evidence="2 3">
    <name type="scientific">Streptomyces rapamycinicus (strain ATCC 29253 / DSM 41530 / NRRL 5491 / AYB-994)</name>
    <name type="common">Streptomyces hygroscopicus (strain ATCC 29253)</name>
    <dbReference type="NCBI Taxonomy" id="1343740"/>
    <lineage>
        <taxon>Bacteria</taxon>
        <taxon>Bacillati</taxon>
        <taxon>Actinomycetota</taxon>
        <taxon>Actinomycetes</taxon>
        <taxon>Kitasatosporales</taxon>
        <taxon>Streptomycetaceae</taxon>
        <taxon>Streptomyces</taxon>
        <taxon>Streptomyces violaceusniger group</taxon>
    </lineage>
</organism>
<dbReference type="GO" id="GO:0016812">
    <property type="term" value="F:hydrolase activity, acting on carbon-nitrogen (but not peptide) bonds, in cyclic amides"/>
    <property type="evidence" value="ECO:0007669"/>
    <property type="project" value="TreeGrafter"/>
</dbReference>
<dbReference type="InterPro" id="IPR013108">
    <property type="entry name" value="Amidohydro_3"/>
</dbReference>
<dbReference type="Gene3D" id="2.30.40.10">
    <property type="entry name" value="Urease, subunit C, domain 1"/>
    <property type="match status" value="1"/>
</dbReference>